<accession>A0A452FXG8</accession>
<organism evidence="5 6">
    <name type="scientific">Capra hircus</name>
    <name type="common">Goat</name>
    <dbReference type="NCBI Taxonomy" id="9925"/>
    <lineage>
        <taxon>Eukaryota</taxon>
        <taxon>Metazoa</taxon>
        <taxon>Chordata</taxon>
        <taxon>Craniata</taxon>
        <taxon>Vertebrata</taxon>
        <taxon>Euteleostomi</taxon>
        <taxon>Mammalia</taxon>
        <taxon>Eutheria</taxon>
        <taxon>Laurasiatheria</taxon>
        <taxon>Artiodactyla</taxon>
        <taxon>Ruminantia</taxon>
        <taxon>Pecora</taxon>
        <taxon>Bovidae</taxon>
        <taxon>Caprinae</taxon>
        <taxon>Capra</taxon>
    </lineage>
</organism>
<dbReference type="Ensembl" id="ENSCHIT00000036883.1">
    <property type="protein sequence ID" value="ENSCHIP00000029013.1"/>
    <property type="gene ID" value="ENSCHIG00000024303.1"/>
</dbReference>
<dbReference type="SUPFAM" id="SSF57362">
    <property type="entry name" value="BPTI-like"/>
    <property type="match status" value="1"/>
</dbReference>
<dbReference type="EMBL" id="LWLT01000014">
    <property type="status" value="NOT_ANNOTATED_CDS"/>
    <property type="molecule type" value="Genomic_DNA"/>
</dbReference>
<dbReference type="InterPro" id="IPR036880">
    <property type="entry name" value="Kunitz_BPTI_sf"/>
</dbReference>
<dbReference type="FunFam" id="4.10.410.10:FF:000005">
    <property type="entry name" value="Pancreatic trypsin inhibitor"/>
    <property type="match status" value="1"/>
</dbReference>
<reference evidence="5" key="2">
    <citation type="submission" date="2025-08" db="UniProtKB">
        <authorList>
            <consortium name="Ensembl"/>
        </authorList>
    </citation>
    <scope>IDENTIFICATION</scope>
</reference>
<proteinExistence type="predicted"/>
<evidence type="ECO:0000256" key="2">
    <source>
        <dbReference type="ARBA" id="ARBA00023157"/>
    </source>
</evidence>
<dbReference type="PANTHER" id="PTHR10083:SF369">
    <property type="entry name" value="UTERINE PLASMIN_TRYPSIN INHIBITOR"/>
    <property type="match status" value="1"/>
</dbReference>
<dbReference type="InterPro" id="IPR050098">
    <property type="entry name" value="TFPI/VKTCI-like"/>
</dbReference>
<keyword evidence="2" id="KW-1015">Disulfide bond</keyword>
<dbReference type="OMA" id="RIAGTCY"/>
<feature type="signal peptide" evidence="3">
    <location>
        <begin position="1"/>
        <end position="20"/>
    </location>
</feature>
<keyword evidence="3" id="KW-0732">Signal</keyword>
<reference evidence="5 6" key="1">
    <citation type="submission" date="2016-04" db="EMBL/GenBank/DDBJ databases">
        <title>Polished mammalian reference genomes with single-molecule sequencing and chromosome conformation capture applied to the Capra hircus genome.</title>
        <authorList>
            <person name="Bickhart D.M."/>
            <person name="Koren S."/>
            <person name="Rosen B."/>
            <person name="Hastie A."/>
            <person name="Liachko I."/>
            <person name="Sullivan S.T."/>
            <person name="Burton J."/>
            <person name="Sayre B.L."/>
            <person name="Huson H.J."/>
            <person name="Lee J."/>
            <person name="Lam E."/>
            <person name="Kelley C.M."/>
            <person name="Hutchison J.L."/>
            <person name="Zhou Y."/>
            <person name="Sun J."/>
            <person name="Crisa A."/>
            <person name="Schwartz J.C."/>
            <person name="Hammond J.A."/>
            <person name="Schroeder S.G."/>
            <person name="Liu G.E."/>
            <person name="Dunham M."/>
            <person name="Shendure J."/>
            <person name="Sonstegard T.S."/>
            <person name="Phillippy A.M."/>
            <person name="Van Tassell C.P."/>
            <person name="Smith T.P."/>
        </authorList>
    </citation>
    <scope>NUCLEOTIDE SEQUENCE [LARGE SCALE GENOMIC DNA]</scope>
</reference>
<sequence length="136" mass="14935">MSRFCLSAALLFLLVILVDSSLQCMNTILRTKVGQMMTSGRQLENHTVVVFPAPMLKEENKADSKPVFCLEPKVTGHGKALRPRYFYNAETGDCEQFTYGGLGGNKNNFLTLEDCMKTCSQGAGSLEHAKSGPQKP</sequence>
<evidence type="ECO:0000313" key="5">
    <source>
        <dbReference type="Ensembl" id="ENSCHIP00000029013.1"/>
    </source>
</evidence>
<keyword evidence="6" id="KW-1185">Reference proteome</keyword>
<dbReference type="InterPro" id="IPR002223">
    <property type="entry name" value="Kunitz_BPTI"/>
</dbReference>
<dbReference type="GO" id="GO:0004867">
    <property type="term" value="F:serine-type endopeptidase inhibitor activity"/>
    <property type="evidence" value="ECO:0007669"/>
    <property type="project" value="InterPro"/>
</dbReference>
<dbReference type="PROSITE" id="PS50279">
    <property type="entry name" value="BPTI_KUNITZ_2"/>
    <property type="match status" value="1"/>
</dbReference>
<dbReference type="SMART" id="SM00131">
    <property type="entry name" value="KU"/>
    <property type="match status" value="1"/>
</dbReference>
<dbReference type="GeneTree" id="ENSGT01120000271980"/>
<protein>
    <recommendedName>
        <fullName evidence="4">BPTI/Kunitz inhibitor domain-containing protein</fullName>
    </recommendedName>
</protein>
<dbReference type="AlphaFoldDB" id="A0A452FXG8"/>
<evidence type="ECO:0000256" key="1">
    <source>
        <dbReference type="ARBA" id="ARBA00022737"/>
    </source>
</evidence>
<dbReference type="PRINTS" id="PR00759">
    <property type="entry name" value="BASICPTASE"/>
</dbReference>
<dbReference type="GO" id="GO:0005615">
    <property type="term" value="C:extracellular space"/>
    <property type="evidence" value="ECO:0007669"/>
    <property type="project" value="TreeGrafter"/>
</dbReference>
<reference evidence="5" key="3">
    <citation type="submission" date="2025-09" db="UniProtKB">
        <authorList>
            <consortium name="Ensembl"/>
        </authorList>
    </citation>
    <scope>IDENTIFICATION</scope>
</reference>
<dbReference type="Gene3D" id="4.10.410.10">
    <property type="entry name" value="Pancreatic trypsin inhibitor Kunitz domain"/>
    <property type="match status" value="1"/>
</dbReference>
<feature type="chain" id="PRO_5019085012" description="BPTI/Kunitz inhibitor domain-containing protein" evidence="3">
    <location>
        <begin position="21"/>
        <end position="136"/>
    </location>
</feature>
<feature type="domain" description="BPTI/Kunitz inhibitor" evidence="4">
    <location>
        <begin position="69"/>
        <end position="119"/>
    </location>
</feature>
<name>A0A452FXG8_CAPHI</name>
<keyword evidence="1" id="KW-0677">Repeat</keyword>
<evidence type="ECO:0000259" key="4">
    <source>
        <dbReference type="PROSITE" id="PS50279"/>
    </source>
</evidence>
<dbReference type="Pfam" id="PF00014">
    <property type="entry name" value="Kunitz_BPTI"/>
    <property type="match status" value="1"/>
</dbReference>
<evidence type="ECO:0000256" key="3">
    <source>
        <dbReference type="SAM" id="SignalP"/>
    </source>
</evidence>
<evidence type="ECO:0000313" key="6">
    <source>
        <dbReference type="Proteomes" id="UP000291000"/>
    </source>
</evidence>
<dbReference type="Proteomes" id="UP000291000">
    <property type="component" value="Chromosome 13"/>
</dbReference>
<dbReference type="PANTHER" id="PTHR10083">
    <property type="entry name" value="KUNITZ-TYPE PROTEASE INHIBITOR-RELATED"/>
    <property type="match status" value="1"/>
</dbReference>